<evidence type="ECO:0000256" key="8">
    <source>
        <dbReference type="ARBA" id="ARBA00022741"/>
    </source>
</evidence>
<evidence type="ECO:0000256" key="12">
    <source>
        <dbReference type="ARBA" id="ARBA00049401"/>
    </source>
</evidence>
<keyword evidence="10 13" id="KW-0503">Monooxygenase</keyword>
<dbReference type="InterPro" id="IPR013785">
    <property type="entry name" value="Aldolase_TIM"/>
</dbReference>
<dbReference type="Proteomes" id="UP000031972">
    <property type="component" value="Unassembled WGS sequence"/>
</dbReference>
<evidence type="ECO:0000256" key="3">
    <source>
        <dbReference type="ARBA" id="ARBA00009881"/>
    </source>
</evidence>
<evidence type="ECO:0000313" key="13">
    <source>
        <dbReference type="EMBL" id="KIL50891.1"/>
    </source>
</evidence>
<dbReference type="PANTHER" id="PTHR42747">
    <property type="entry name" value="NITRONATE MONOOXYGENASE-RELATED"/>
    <property type="match status" value="1"/>
</dbReference>
<comment type="catalytic activity">
    <reaction evidence="12">
        <text>3 propionate 3-nitronate + 3 O2 + H2O = 3 3-oxopropanoate + 2 nitrate + nitrite + H2O2 + 3 H(+)</text>
        <dbReference type="Rhea" id="RHEA:57332"/>
        <dbReference type="ChEBI" id="CHEBI:15377"/>
        <dbReference type="ChEBI" id="CHEBI:15378"/>
        <dbReference type="ChEBI" id="CHEBI:15379"/>
        <dbReference type="ChEBI" id="CHEBI:16240"/>
        <dbReference type="ChEBI" id="CHEBI:16301"/>
        <dbReference type="ChEBI" id="CHEBI:17632"/>
        <dbReference type="ChEBI" id="CHEBI:33190"/>
        <dbReference type="ChEBI" id="CHEBI:136067"/>
    </reaction>
</comment>
<evidence type="ECO:0000256" key="9">
    <source>
        <dbReference type="ARBA" id="ARBA00023002"/>
    </source>
</evidence>
<dbReference type="EMBL" id="JXRR01000008">
    <property type="protein sequence ID" value="KIL50891.1"/>
    <property type="molecule type" value="Genomic_DNA"/>
</dbReference>
<evidence type="ECO:0000256" key="6">
    <source>
        <dbReference type="ARBA" id="ARBA00022630"/>
    </source>
</evidence>
<dbReference type="PANTHER" id="PTHR42747:SF3">
    <property type="entry name" value="NITRONATE MONOOXYGENASE-RELATED"/>
    <property type="match status" value="1"/>
</dbReference>
<evidence type="ECO:0000256" key="2">
    <source>
        <dbReference type="ARBA" id="ARBA00003535"/>
    </source>
</evidence>
<comment type="function">
    <text evidence="2">Nitronate monooxygenase that uses molecular oxygen to catalyze the oxidative denitrification of alkyl nitronates. Acts on propionate 3-nitronate (P3N), the presumed physiological substrate. Probably functions in the detoxification of P3N, a metabolic poison produced by plants and fungi as a defense mechanism.</text>
</comment>
<evidence type="ECO:0000256" key="7">
    <source>
        <dbReference type="ARBA" id="ARBA00022643"/>
    </source>
</evidence>
<dbReference type="GO" id="GO:0009636">
    <property type="term" value="P:response to toxic substance"/>
    <property type="evidence" value="ECO:0007669"/>
    <property type="project" value="UniProtKB-KW"/>
</dbReference>
<evidence type="ECO:0000256" key="1">
    <source>
        <dbReference type="ARBA" id="ARBA00001917"/>
    </source>
</evidence>
<keyword evidence="5" id="KW-0216">Detoxification</keyword>
<dbReference type="OrthoDB" id="9778912at2"/>
<dbReference type="RefSeq" id="WP_041055106.1">
    <property type="nucleotide sequence ID" value="NZ_JXRR01000008.1"/>
</dbReference>
<dbReference type="CDD" id="cd04730">
    <property type="entry name" value="NPD_like"/>
    <property type="match status" value="1"/>
</dbReference>
<keyword evidence="9" id="KW-0560">Oxidoreductase</keyword>
<dbReference type="PATRIC" id="fig|220754.4.peg.791"/>
<proteinExistence type="inferred from homology"/>
<dbReference type="Gene3D" id="3.20.20.70">
    <property type="entry name" value="Aldolase class I"/>
    <property type="match status" value="1"/>
</dbReference>
<dbReference type="Pfam" id="PF03060">
    <property type="entry name" value="NMO"/>
    <property type="match status" value="1"/>
</dbReference>
<keyword evidence="7" id="KW-0288">FMN</keyword>
<dbReference type="FunFam" id="3.20.20.70:FF:000154">
    <property type="entry name" value="Probable nitronate monooxygenase"/>
    <property type="match status" value="1"/>
</dbReference>
<keyword evidence="8" id="KW-0547">Nucleotide-binding</keyword>
<evidence type="ECO:0000256" key="5">
    <source>
        <dbReference type="ARBA" id="ARBA00022575"/>
    </source>
</evidence>
<dbReference type="SUPFAM" id="SSF51412">
    <property type="entry name" value="Inosine monophosphate dehydrogenase (IMPDH)"/>
    <property type="match status" value="1"/>
</dbReference>
<dbReference type="AlphaFoldDB" id="A0A0C2W2N8"/>
<keyword evidence="14" id="KW-1185">Reference proteome</keyword>
<comment type="cofactor">
    <cofactor evidence="1">
        <name>FMN</name>
        <dbReference type="ChEBI" id="CHEBI:58210"/>
    </cofactor>
</comment>
<evidence type="ECO:0000256" key="4">
    <source>
        <dbReference type="ARBA" id="ARBA00013457"/>
    </source>
</evidence>
<accession>A0A0C2W2N8</accession>
<organism evidence="13 14">
    <name type="scientific">Jeotgalibacillus campisalis</name>
    <dbReference type="NCBI Taxonomy" id="220754"/>
    <lineage>
        <taxon>Bacteria</taxon>
        <taxon>Bacillati</taxon>
        <taxon>Bacillota</taxon>
        <taxon>Bacilli</taxon>
        <taxon>Bacillales</taxon>
        <taxon>Caryophanaceae</taxon>
        <taxon>Jeotgalibacillus</taxon>
    </lineage>
</organism>
<dbReference type="InterPro" id="IPR004136">
    <property type="entry name" value="NMO"/>
</dbReference>
<reference evidence="13 14" key="1">
    <citation type="submission" date="2015-01" db="EMBL/GenBank/DDBJ databases">
        <title>Jeotgalibacillus campisalis genome sequencing.</title>
        <authorList>
            <person name="Goh K.M."/>
            <person name="Chan K.-G."/>
            <person name="Yaakop A.S."/>
            <person name="Ee R."/>
            <person name="Gan H.M."/>
            <person name="Chan C.S."/>
        </authorList>
    </citation>
    <scope>NUCLEOTIDE SEQUENCE [LARGE SCALE GENOMIC DNA]</scope>
    <source>
        <strain evidence="13 14">SF-57</strain>
    </source>
</reference>
<name>A0A0C2W2N8_9BACL</name>
<gene>
    <name evidence="13" type="ORF">KR50_07720</name>
</gene>
<comment type="caution">
    <text evidence="13">The sequence shown here is derived from an EMBL/GenBank/DDBJ whole genome shotgun (WGS) entry which is preliminary data.</text>
</comment>
<evidence type="ECO:0000256" key="11">
    <source>
        <dbReference type="ARBA" id="ARBA00031155"/>
    </source>
</evidence>
<comment type="similarity">
    <text evidence="3">Belongs to the nitronate monooxygenase family. NMO class I subfamily.</text>
</comment>
<protein>
    <recommendedName>
        <fullName evidence="4">Probable nitronate monooxygenase</fullName>
    </recommendedName>
    <alternativeName>
        <fullName evidence="11">Propionate 3-nitronate monooxygenase</fullName>
    </alternativeName>
</protein>
<dbReference type="GO" id="GO:0018580">
    <property type="term" value="F:nitronate monooxygenase activity"/>
    <property type="evidence" value="ECO:0007669"/>
    <property type="project" value="InterPro"/>
</dbReference>
<keyword evidence="6" id="KW-0285">Flavoprotein</keyword>
<evidence type="ECO:0000313" key="14">
    <source>
        <dbReference type="Proteomes" id="UP000031972"/>
    </source>
</evidence>
<sequence length="359" mass="39184">MWSNQLTEALGIKYPIVQAPMAGGITTTELVAAVSNEGALGMIGAGYMTSSALSKQVKEVKEKTKNPFGVNLFVPVPYAASEDELEAAYQVLKPYRKKLGLSDEEVEIPDYDRDVKTFQDFIEVIVEEKVPICSFTFSLPDQKVIKRLKDAGVVLIGTATTVEEAMAVEKSGMDMVVVQGSEAGGHRGHFLKKNEESMIGLLSLIPQTVNHVDIPVIAAGGIADGRGAMAVHVLGGAAIQIGTAFLTCRESGANPAQKEAILRSSEEQIVMTRAFSGKWARGIQNQFIHEMSDFQFNVPSFPIQNALTKDIRSAASQQVNTEYMSLWSGQSPRMAKEQTVRELIHSIAEHEHFTCTHKR</sequence>
<evidence type="ECO:0000256" key="10">
    <source>
        <dbReference type="ARBA" id="ARBA00023033"/>
    </source>
</evidence>
<dbReference type="GO" id="GO:0000166">
    <property type="term" value="F:nucleotide binding"/>
    <property type="evidence" value="ECO:0007669"/>
    <property type="project" value="UniProtKB-KW"/>
</dbReference>